<organism evidence="1 2">
    <name type="scientific">Agaricicola taiwanensis</name>
    <dbReference type="NCBI Taxonomy" id="591372"/>
    <lineage>
        <taxon>Bacteria</taxon>
        <taxon>Pseudomonadati</taxon>
        <taxon>Pseudomonadota</taxon>
        <taxon>Alphaproteobacteria</taxon>
        <taxon>Rhodobacterales</taxon>
        <taxon>Paracoccaceae</taxon>
        <taxon>Agaricicola</taxon>
    </lineage>
</organism>
<keyword evidence="2" id="KW-1185">Reference proteome</keyword>
<name>A0A8J2VPS2_9RHOB</name>
<dbReference type="EMBL" id="BMCP01000001">
    <property type="protein sequence ID" value="GGE36214.1"/>
    <property type="molecule type" value="Genomic_DNA"/>
</dbReference>
<sequence length="83" mass="8920">MPRDSWGGVMTHLAVSDIRRGSQAITEMLRQVYAEDHKMVAVGSLEAAISSASYVLLGAVGQDETCRILSSIQNEIQSARKAG</sequence>
<evidence type="ECO:0000313" key="1">
    <source>
        <dbReference type="EMBL" id="GGE36214.1"/>
    </source>
</evidence>
<reference evidence="1" key="1">
    <citation type="journal article" date="2014" name="Int. J. Syst. Evol. Microbiol.">
        <title>Complete genome sequence of Corynebacterium casei LMG S-19264T (=DSM 44701T), isolated from a smear-ripened cheese.</title>
        <authorList>
            <consortium name="US DOE Joint Genome Institute (JGI-PGF)"/>
            <person name="Walter F."/>
            <person name="Albersmeier A."/>
            <person name="Kalinowski J."/>
            <person name="Ruckert C."/>
        </authorList>
    </citation>
    <scope>NUCLEOTIDE SEQUENCE</scope>
    <source>
        <strain evidence="1">CCM 7684</strain>
    </source>
</reference>
<gene>
    <name evidence="1" type="ORF">GCM10007276_12120</name>
</gene>
<dbReference type="AlphaFoldDB" id="A0A8J2VPS2"/>
<protein>
    <submittedName>
        <fullName evidence="1">Uncharacterized protein</fullName>
    </submittedName>
</protein>
<comment type="caution">
    <text evidence="1">The sequence shown here is derived from an EMBL/GenBank/DDBJ whole genome shotgun (WGS) entry which is preliminary data.</text>
</comment>
<dbReference type="Proteomes" id="UP000602745">
    <property type="component" value="Unassembled WGS sequence"/>
</dbReference>
<proteinExistence type="predicted"/>
<reference evidence="1" key="2">
    <citation type="submission" date="2020-09" db="EMBL/GenBank/DDBJ databases">
        <authorList>
            <person name="Sun Q."/>
            <person name="Sedlacek I."/>
        </authorList>
    </citation>
    <scope>NUCLEOTIDE SEQUENCE</scope>
    <source>
        <strain evidence="1">CCM 7684</strain>
    </source>
</reference>
<evidence type="ECO:0000313" key="2">
    <source>
        <dbReference type="Proteomes" id="UP000602745"/>
    </source>
</evidence>
<accession>A0A8J2VPS2</accession>